<reference evidence="1 2" key="1">
    <citation type="submission" date="2020-04" db="EMBL/GenBank/DDBJ databases">
        <title>Description of novel Gluconacetobacter.</title>
        <authorList>
            <person name="Sombolestani A."/>
        </authorList>
    </citation>
    <scope>NUCLEOTIDE SEQUENCE [LARGE SCALE GENOMIC DNA]</scope>
    <source>
        <strain evidence="1 2">LMG 1382</strain>
    </source>
</reference>
<accession>A0A7W4JNN2</accession>
<gene>
    <name evidence="1" type="ORF">HLH32_17355</name>
</gene>
<name>A0A7W4JNN2_GLULI</name>
<comment type="caution">
    <text evidence="1">The sequence shown here is derived from an EMBL/GenBank/DDBJ whole genome shotgun (WGS) entry which is preliminary data.</text>
</comment>
<dbReference type="AlphaFoldDB" id="A0A7W4JNN2"/>
<protein>
    <submittedName>
        <fullName evidence="1">Uncharacterized protein</fullName>
    </submittedName>
</protein>
<dbReference type="RefSeq" id="WP_141288999.1">
    <property type="nucleotide sequence ID" value="NZ_BJMI01000018.1"/>
</dbReference>
<evidence type="ECO:0000313" key="1">
    <source>
        <dbReference type="EMBL" id="MBB2188108.1"/>
    </source>
</evidence>
<dbReference type="EMBL" id="JABEQI010000015">
    <property type="protein sequence ID" value="MBB2188108.1"/>
    <property type="molecule type" value="Genomic_DNA"/>
</dbReference>
<sequence>MFNEDGADPTTATMEIQPLQTNNQTRLSRIGMKVAIPPYPGIRHNPPVWTEPAMGILEMKPDTKYPAESFIIQNKISR</sequence>
<evidence type="ECO:0000313" key="2">
    <source>
        <dbReference type="Proteomes" id="UP000562982"/>
    </source>
</evidence>
<organism evidence="1 2">
    <name type="scientific">Gluconacetobacter liquefaciens</name>
    <name type="common">Acetobacter liquefaciens</name>
    <dbReference type="NCBI Taxonomy" id="89584"/>
    <lineage>
        <taxon>Bacteria</taxon>
        <taxon>Pseudomonadati</taxon>
        <taxon>Pseudomonadota</taxon>
        <taxon>Alphaproteobacteria</taxon>
        <taxon>Acetobacterales</taxon>
        <taxon>Acetobacteraceae</taxon>
        <taxon>Gluconacetobacter</taxon>
    </lineage>
</organism>
<dbReference type="Proteomes" id="UP000562982">
    <property type="component" value="Unassembled WGS sequence"/>
</dbReference>
<proteinExistence type="predicted"/>